<feature type="active site" evidence="3">
    <location>
        <position position="214"/>
    </location>
</feature>
<evidence type="ECO:0000256" key="4">
    <source>
        <dbReference type="NCBIfam" id="TIGR00655"/>
    </source>
</evidence>
<dbReference type="PIRSF" id="PIRSF036480">
    <property type="entry name" value="FormyFH4_hydr"/>
    <property type="match status" value="1"/>
</dbReference>
<keyword evidence="3" id="KW-0658">Purine biosynthesis</keyword>
<keyword evidence="1 3" id="KW-0554">One-carbon metabolism</keyword>
<dbReference type="GO" id="GO:0006189">
    <property type="term" value="P:'de novo' IMP biosynthetic process"/>
    <property type="evidence" value="ECO:0007669"/>
    <property type="project" value="UniProtKB-UniRule"/>
</dbReference>
<comment type="catalytic activity">
    <reaction evidence="3">
        <text>(6R)-10-formyltetrahydrofolate + H2O = (6S)-5,6,7,8-tetrahydrofolate + formate + H(+)</text>
        <dbReference type="Rhea" id="RHEA:19833"/>
        <dbReference type="ChEBI" id="CHEBI:15377"/>
        <dbReference type="ChEBI" id="CHEBI:15378"/>
        <dbReference type="ChEBI" id="CHEBI:15740"/>
        <dbReference type="ChEBI" id="CHEBI:57453"/>
        <dbReference type="ChEBI" id="CHEBI:195366"/>
        <dbReference type="EC" id="3.5.1.10"/>
    </reaction>
</comment>
<dbReference type="GO" id="GO:0008864">
    <property type="term" value="F:formyltetrahydrofolate deformylase activity"/>
    <property type="evidence" value="ECO:0007669"/>
    <property type="project" value="UniProtKB-UniRule"/>
</dbReference>
<evidence type="ECO:0000313" key="7">
    <source>
        <dbReference type="Proteomes" id="UP000269352"/>
    </source>
</evidence>
<keyword evidence="2 3" id="KW-0378">Hydrolase</keyword>
<dbReference type="EC" id="3.5.1.10" evidence="3 4"/>
<dbReference type="NCBIfam" id="NF004684">
    <property type="entry name" value="PRK06027.1"/>
    <property type="match status" value="1"/>
</dbReference>
<comment type="pathway">
    <text evidence="3">Purine metabolism; IMP biosynthesis via de novo pathway; formate from 10-formyl-5,6,7,8-tetrahydrofolate: step 1/1.</text>
</comment>
<dbReference type="InterPro" id="IPR045865">
    <property type="entry name" value="ACT-like_dom_sf"/>
</dbReference>
<dbReference type="GO" id="GO:0006730">
    <property type="term" value="P:one-carbon metabolic process"/>
    <property type="evidence" value="ECO:0007669"/>
    <property type="project" value="UniProtKB-KW"/>
</dbReference>
<comment type="similarity">
    <text evidence="3">Belongs to the PurU family.</text>
</comment>
<evidence type="ECO:0000256" key="3">
    <source>
        <dbReference type="HAMAP-Rule" id="MF_01927"/>
    </source>
</evidence>
<keyword evidence="7" id="KW-1185">Reference proteome</keyword>
<dbReference type="Gene3D" id="3.30.70.260">
    <property type="match status" value="1"/>
</dbReference>
<reference evidence="6 7" key="1">
    <citation type="journal article" date="2019" name="ISME J.">
        <title>Genome analyses of uncultured TG2/ZB3 bacteria in 'Margulisbacteria' specifically attached to ectosymbiotic spirochetes of protists in the termite gut.</title>
        <authorList>
            <person name="Utami Y.D."/>
            <person name="Kuwahara H."/>
            <person name="Igai K."/>
            <person name="Murakami T."/>
            <person name="Sugaya K."/>
            <person name="Morikawa T."/>
            <person name="Nagura Y."/>
            <person name="Yuki M."/>
            <person name="Deevong P."/>
            <person name="Inoue T."/>
            <person name="Kihara K."/>
            <person name="Lo N."/>
            <person name="Yamada A."/>
            <person name="Ohkuma M."/>
            <person name="Hongoh Y."/>
        </authorList>
    </citation>
    <scope>NUCLEOTIDE SEQUENCE [LARGE SCALE GENOMIC DNA]</scope>
    <source>
        <strain evidence="6">NkOx7-01</strain>
    </source>
</reference>
<dbReference type="InterPro" id="IPR002376">
    <property type="entry name" value="Formyl_transf_N"/>
</dbReference>
<dbReference type="InterPro" id="IPR036477">
    <property type="entry name" value="Formyl_transf_N_sf"/>
</dbReference>
<dbReference type="PRINTS" id="PR01575">
    <property type="entry name" value="FFH4HYDRLASE"/>
</dbReference>
<dbReference type="InterPro" id="IPR002912">
    <property type="entry name" value="ACT_dom"/>
</dbReference>
<dbReference type="PANTHER" id="PTHR42706">
    <property type="entry name" value="FORMYLTETRAHYDROFOLATE DEFORMYLASE"/>
    <property type="match status" value="1"/>
</dbReference>
<dbReference type="PROSITE" id="PS51671">
    <property type="entry name" value="ACT"/>
    <property type="match status" value="1"/>
</dbReference>
<dbReference type="EMBL" id="BGZN01000013">
    <property type="protein sequence ID" value="GBR73516.1"/>
    <property type="molecule type" value="Genomic_DNA"/>
</dbReference>
<dbReference type="SUPFAM" id="SSF53328">
    <property type="entry name" value="Formyltransferase"/>
    <property type="match status" value="1"/>
</dbReference>
<dbReference type="Proteomes" id="UP000269352">
    <property type="component" value="Unassembled WGS sequence"/>
</dbReference>
<dbReference type="Gene3D" id="3.40.50.170">
    <property type="entry name" value="Formyl transferase, N-terminal domain"/>
    <property type="match status" value="1"/>
</dbReference>
<dbReference type="CDD" id="cd04875">
    <property type="entry name" value="ACT_F4HF-DF"/>
    <property type="match status" value="1"/>
</dbReference>
<dbReference type="AlphaFoldDB" id="A0A388TB09"/>
<evidence type="ECO:0000313" key="6">
    <source>
        <dbReference type="EMBL" id="GBR73516.1"/>
    </source>
</evidence>
<dbReference type="NCBIfam" id="TIGR00655">
    <property type="entry name" value="PurU"/>
    <property type="match status" value="1"/>
</dbReference>
<dbReference type="Pfam" id="PF00551">
    <property type="entry name" value="Formyl_trans_N"/>
    <property type="match status" value="1"/>
</dbReference>
<organism evidence="6 7">
    <name type="scientific">Termititenax aidoneus</name>
    <dbReference type="NCBI Taxonomy" id="2218524"/>
    <lineage>
        <taxon>Bacteria</taxon>
        <taxon>Bacillati</taxon>
        <taxon>Candidatus Margulisiibacteriota</taxon>
        <taxon>Candidatus Termititenacia</taxon>
        <taxon>Candidatus Termititenacales</taxon>
        <taxon>Candidatus Termititenacaceae</taxon>
        <taxon>Candidatus Termititenax</taxon>
    </lineage>
</organism>
<feature type="domain" description="ACT" evidence="5">
    <location>
        <begin position="4"/>
        <end position="84"/>
    </location>
</feature>
<evidence type="ECO:0000256" key="1">
    <source>
        <dbReference type="ARBA" id="ARBA00022563"/>
    </source>
</evidence>
<gene>
    <name evidence="3 6" type="primary">purU</name>
    <name evidence="6" type="ORF">NO1_0884</name>
</gene>
<dbReference type="HAMAP" id="MF_01927">
    <property type="entry name" value="PurU"/>
    <property type="match status" value="1"/>
</dbReference>
<proteinExistence type="inferred from homology"/>
<dbReference type="CDD" id="cd08648">
    <property type="entry name" value="FMT_core_Formyl-FH4-Hydrolase_C"/>
    <property type="match status" value="1"/>
</dbReference>
<accession>A0A388TB09</accession>
<comment type="function">
    <text evidence="3">Catalyzes the hydrolysis of 10-formyltetrahydrofolate (formyl-FH4) to formate and tetrahydrofolate (FH4).</text>
</comment>
<dbReference type="UniPathway" id="UPA00074">
    <property type="reaction ID" value="UER00170"/>
</dbReference>
<evidence type="ECO:0000256" key="2">
    <source>
        <dbReference type="ARBA" id="ARBA00022801"/>
    </source>
</evidence>
<protein>
    <recommendedName>
        <fullName evidence="3 4">Formyltetrahydrofolate deformylase</fullName>
        <ecNumber evidence="3 4">3.5.1.10</ecNumber>
    </recommendedName>
    <alternativeName>
        <fullName evidence="3">Formyl-FH(4) hydrolase</fullName>
    </alternativeName>
</protein>
<dbReference type="PANTHER" id="PTHR42706:SF1">
    <property type="entry name" value="FORMYLTETRAHYDROFOLATE DEFORMYLASE 2, MITOCHONDRIAL"/>
    <property type="match status" value="1"/>
</dbReference>
<sequence length="269" mass="30677">MNAILRLTCRDCRGIVAAVTNFITRNNGNIVNLDQYTDPAAGQFFMRLEWDLAGFKLPRSRISAALQKFGKIAVSFSDQKKRAAIFVSKYDHCLYDLLLRSKSGELNCDITAVISNHEDLRYVAETFGQEFYCLPDNEKKQLALLKAKKADLLILARYMQILSPKFIRAYPHKIINVHHSFLPAFKGAKPYHQAYQRGVKIIGATAHFATEDLDQGPIIQQNVAQISHRDTVEDLITRGRDLERQVLSEAVRYFLNDRLFVCGQRTIIL</sequence>
<evidence type="ECO:0000259" key="5">
    <source>
        <dbReference type="PROSITE" id="PS51671"/>
    </source>
</evidence>
<name>A0A388TB09_TERA1</name>
<dbReference type="InterPro" id="IPR044074">
    <property type="entry name" value="PurU_ACT"/>
</dbReference>
<dbReference type="InterPro" id="IPR004810">
    <property type="entry name" value="PurU"/>
</dbReference>
<dbReference type="SUPFAM" id="SSF55021">
    <property type="entry name" value="ACT-like"/>
    <property type="match status" value="1"/>
</dbReference>
<comment type="caution">
    <text evidence="6">The sequence shown here is derived from an EMBL/GenBank/DDBJ whole genome shotgun (WGS) entry which is preliminary data.</text>
</comment>
<dbReference type="InterPro" id="IPR041729">
    <property type="entry name" value="Formyl-FH4-Hydrolase_C"/>
</dbReference>